<keyword evidence="1" id="KW-1133">Transmembrane helix</keyword>
<evidence type="ECO:0000313" key="2">
    <source>
        <dbReference type="EMBL" id="OXU28607.1"/>
    </source>
</evidence>
<comment type="caution">
    <text evidence="2">The sequence shown here is derived from an EMBL/GenBank/DDBJ whole genome shotgun (WGS) entry which is preliminary data.</text>
</comment>
<sequence>MTLNLIFKVIGKTLKKQVETLKTYLAKPDADPINANLRLTNITALYKDCIRYNEELESIESDNPHINAFSEIESKYYDLSTTVTTLQNVEPIANSTLNNSTFTITERQDVPKLSDVQITPFTVNVMNGLLLKTGISLLYILVLISVITLASAYLPVVPSTTSANLSMLLDKARTHLNMLERLKAKPSSEINWMIYSNLFSLIFINYKLSNPCLQIIVTTIIENEPVKKAINRKSHVTNTFESSKASCPKCNECHRLFKCPDFNKLKFKSVGTSLNQIKFVATVYSFILLNVTMRRVTKNVKEITTLCFINLLQRRKNRQRLNLRMLKIPHKDYSWSIPMLLLLLFLTLNL</sequence>
<feature type="transmembrane region" description="Helical" evidence="1">
    <location>
        <begin position="136"/>
        <end position="156"/>
    </location>
</feature>
<organism evidence="2 3">
    <name type="scientific">Trichomalopsis sarcophagae</name>
    <dbReference type="NCBI Taxonomy" id="543379"/>
    <lineage>
        <taxon>Eukaryota</taxon>
        <taxon>Metazoa</taxon>
        <taxon>Ecdysozoa</taxon>
        <taxon>Arthropoda</taxon>
        <taxon>Hexapoda</taxon>
        <taxon>Insecta</taxon>
        <taxon>Pterygota</taxon>
        <taxon>Neoptera</taxon>
        <taxon>Endopterygota</taxon>
        <taxon>Hymenoptera</taxon>
        <taxon>Apocrita</taxon>
        <taxon>Proctotrupomorpha</taxon>
        <taxon>Chalcidoidea</taxon>
        <taxon>Pteromalidae</taxon>
        <taxon>Pteromalinae</taxon>
        <taxon>Trichomalopsis</taxon>
    </lineage>
</organism>
<evidence type="ECO:0000313" key="3">
    <source>
        <dbReference type="Proteomes" id="UP000215335"/>
    </source>
</evidence>
<name>A0A232FE54_9HYME</name>
<evidence type="ECO:0000256" key="1">
    <source>
        <dbReference type="SAM" id="Phobius"/>
    </source>
</evidence>
<dbReference type="EMBL" id="NNAY01000407">
    <property type="protein sequence ID" value="OXU28607.1"/>
    <property type="molecule type" value="Genomic_DNA"/>
</dbReference>
<keyword evidence="1" id="KW-0812">Transmembrane</keyword>
<protein>
    <submittedName>
        <fullName evidence="2">Uncharacterized protein</fullName>
    </submittedName>
</protein>
<keyword evidence="1" id="KW-0472">Membrane</keyword>
<accession>A0A232FE54</accession>
<gene>
    <name evidence="2" type="ORF">TSAR_005926</name>
</gene>
<proteinExistence type="predicted"/>
<reference evidence="2 3" key="1">
    <citation type="journal article" date="2017" name="Curr. Biol.">
        <title>The Evolution of Venom by Co-option of Single-Copy Genes.</title>
        <authorList>
            <person name="Martinson E.O."/>
            <person name="Mrinalini"/>
            <person name="Kelkar Y.D."/>
            <person name="Chang C.H."/>
            <person name="Werren J.H."/>
        </authorList>
    </citation>
    <scope>NUCLEOTIDE SEQUENCE [LARGE SCALE GENOMIC DNA]</scope>
    <source>
        <strain evidence="2 3">Alberta</strain>
        <tissue evidence="2">Whole body</tissue>
    </source>
</reference>
<keyword evidence="3" id="KW-1185">Reference proteome</keyword>
<dbReference type="Proteomes" id="UP000215335">
    <property type="component" value="Unassembled WGS sequence"/>
</dbReference>
<dbReference type="AlphaFoldDB" id="A0A232FE54"/>